<dbReference type="EMBL" id="CAWUPB010001195">
    <property type="protein sequence ID" value="CAK7355244.1"/>
    <property type="molecule type" value="Genomic_DNA"/>
</dbReference>
<dbReference type="AlphaFoldDB" id="A0AAV1SMS3"/>
<protein>
    <submittedName>
        <fullName evidence="2">Uncharacterized protein</fullName>
    </submittedName>
</protein>
<keyword evidence="1" id="KW-0175">Coiled coil</keyword>
<name>A0AAV1SMS3_9ROSI</name>
<comment type="caution">
    <text evidence="2">The sequence shown here is derived from an EMBL/GenBank/DDBJ whole genome shotgun (WGS) entry which is preliminary data.</text>
</comment>
<reference evidence="2 3" key="1">
    <citation type="submission" date="2024-01" db="EMBL/GenBank/DDBJ databases">
        <authorList>
            <person name="Waweru B."/>
        </authorList>
    </citation>
    <scope>NUCLEOTIDE SEQUENCE [LARGE SCALE GENOMIC DNA]</scope>
</reference>
<organism evidence="2 3">
    <name type="scientific">Dovyalis caffra</name>
    <dbReference type="NCBI Taxonomy" id="77055"/>
    <lineage>
        <taxon>Eukaryota</taxon>
        <taxon>Viridiplantae</taxon>
        <taxon>Streptophyta</taxon>
        <taxon>Embryophyta</taxon>
        <taxon>Tracheophyta</taxon>
        <taxon>Spermatophyta</taxon>
        <taxon>Magnoliopsida</taxon>
        <taxon>eudicotyledons</taxon>
        <taxon>Gunneridae</taxon>
        <taxon>Pentapetalae</taxon>
        <taxon>rosids</taxon>
        <taxon>fabids</taxon>
        <taxon>Malpighiales</taxon>
        <taxon>Salicaceae</taxon>
        <taxon>Flacourtieae</taxon>
        <taxon>Dovyalis</taxon>
    </lineage>
</organism>
<proteinExistence type="predicted"/>
<accession>A0AAV1SMS3</accession>
<gene>
    <name evidence="2" type="ORF">DCAF_LOCUS25568</name>
</gene>
<evidence type="ECO:0000313" key="2">
    <source>
        <dbReference type="EMBL" id="CAK7355244.1"/>
    </source>
</evidence>
<feature type="non-terminal residue" evidence="2">
    <location>
        <position position="54"/>
    </location>
</feature>
<dbReference type="Proteomes" id="UP001314170">
    <property type="component" value="Unassembled WGS sequence"/>
</dbReference>
<evidence type="ECO:0000256" key="1">
    <source>
        <dbReference type="SAM" id="Coils"/>
    </source>
</evidence>
<evidence type="ECO:0000313" key="3">
    <source>
        <dbReference type="Proteomes" id="UP001314170"/>
    </source>
</evidence>
<keyword evidence="3" id="KW-1185">Reference proteome</keyword>
<feature type="coiled-coil region" evidence="1">
    <location>
        <begin position="3"/>
        <end position="51"/>
    </location>
</feature>
<sequence>MTLVEAKSIKDKMKEKIKHLKAEVIKIMSNLAKEKKKRKEVENKMREVDVELQI</sequence>